<keyword evidence="9 15" id="KW-0406">Ion transport</keyword>
<dbReference type="GO" id="GO:0045259">
    <property type="term" value="C:proton-transporting ATP synthase complex"/>
    <property type="evidence" value="ECO:0007669"/>
    <property type="project" value="UniProtKB-KW"/>
</dbReference>
<evidence type="ECO:0000256" key="16">
    <source>
        <dbReference type="RuleBase" id="RU003656"/>
    </source>
</evidence>
<evidence type="ECO:0000256" key="8">
    <source>
        <dbReference type="ARBA" id="ARBA00022781"/>
    </source>
</evidence>
<dbReference type="Gene3D" id="2.60.15.10">
    <property type="entry name" value="F0F1 ATP synthase delta/epsilon subunit, N-terminal"/>
    <property type="match status" value="1"/>
</dbReference>
<keyword evidence="10 15" id="KW-0472">Membrane</keyword>
<evidence type="ECO:0000256" key="7">
    <source>
        <dbReference type="ARBA" id="ARBA00022475"/>
    </source>
</evidence>
<evidence type="ECO:0000256" key="12">
    <source>
        <dbReference type="ARBA" id="ARBA00023310"/>
    </source>
</evidence>
<gene>
    <name evidence="15" type="primary">atpC</name>
    <name evidence="19" type="ORF">LK03_06145</name>
</gene>
<dbReference type="SUPFAM" id="SSF46604">
    <property type="entry name" value="Epsilon subunit of F1F0-ATP synthase C-terminal domain"/>
    <property type="match status" value="1"/>
</dbReference>
<evidence type="ECO:0000256" key="11">
    <source>
        <dbReference type="ARBA" id="ARBA00023196"/>
    </source>
</evidence>
<evidence type="ECO:0000256" key="6">
    <source>
        <dbReference type="ARBA" id="ARBA00022448"/>
    </source>
</evidence>
<keyword evidence="20" id="KW-1185">Reference proteome</keyword>
<dbReference type="CDD" id="cd12152">
    <property type="entry name" value="F1-ATPase_delta"/>
    <property type="match status" value="1"/>
</dbReference>
<evidence type="ECO:0000256" key="14">
    <source>
        <dbReference type="ARBA" id="ARBA00031795"/>
    </source>
</evidence>
<keyword evidence="8 15" id="KW-0375">Hydrogen ion transport</keyword>
<evidence type="ECO:0000256" key="1">
    <source>
        <dbReference type="ARBA" id="ARBA00003543"/>
    </source>
</evidence>
<keyword evidence="12 15" id="KW-0066">ATP synthesis</keyword>
<dbReference type="NCBIfam" id="TIGR01216">
    <property type="entry name" value="ATP_synt_epsi"/>
    <property type="match status" value="1"/>
</dbReference>
<evidence type="ECO:0000256" key="2">
    <source>
        <dbReference type="ARBA" id="ARBA00004202"/>
    </source>
</evidence>
<evidence type="ECO:0000256" key="10">
    <source>
        <dbReference type="ARBA" id="ARBA00023136"/>
    </source>
</evidence>
<keyword evidence="7 15" id="KW-1003">Cell membrane</keyword>
<dbReference type="SUPFAM" id="SSF51344">
    <property type="entry name" value="Epsilon subunit of F1F0-ATP synthase N-terminal domain"/>
    <property type="match status" value="1"/>
</dbReference>
<dbReference type="eggNOG" id="COG0355">
    <property type="taxonomic scope" value="Bacteria"/>
</dbReference>
<evidence type="ECO:0000256" key="15">
    <source>
        <dbReference type="HAMAP-Rule" id="MF_00530"/>
    </source>
</evidence>
<dbReference type="InterPro" id="IPR036771">
    <property type="entry name" value="ATPsynth_dsu/esu_N"/>
</dbReference>
<name>A0A089WNZ8_9PSED</name>
<dbReference type="Pfam" id="PF02823">
    <property type="entry name" value="ATP-synt_DE_N"/>
    <property type="match status" value="1"/>
</dbReference>
<dbReference type="InterPro" id="IPR001469">
    <property type="entry name" value="ATP_synth_F1_dsu/esu"/>
</dbReference>
<evidence type="ECO:0000313" key="19">
    <source>
        <dbReference type="EMBL" id="AIR88869.1"/>
    </source>
</evidence>
<comment type="function">
    <text evidence="1 15">Produces ATP from ADP in the presence of a proton gradient across the membrane.</text>
</comment>
<dbReference type="FunFam" id="2.60.15.10:FF:000001">
    <property type="entry name" value="ATP synthase epsilon chain"/>
    <property type="match status" value="1"/>
</dbReference>
<feature type="domain" description="ATP synthase F1 complex delta/epsilon subunit N-terminal" evidence="18">
    <location>
        <begin position="6"/>
        <end position="83"/>
    </location>
</feature>
<dbReference type="Proteomes" id="UP000029493">
    <property type="component" value="Chromosome"/>
</dbReference>
<sequence length="141" mass="14764">MAMTVHCDIVSAEGEIFSGLVEMVVAHGNLGDLGIAPGHAPLITNLKPGPITLTKQGGDREVFYISGGFLEVQPNMVKVLADTVQRAADLDEASAQQALAAAEQALNEKGADFDYSAASARLAEAAAQLRTVQQIRKKFGG</sequence>
<evidence type="ECO:0000256" key="5">
    <source>
        <dbReference type="ARBA" id="ARBA00014480"/>
    </source>
</evidence>
<dbReference type="EMBL" id="CP009455">
    <property type="protein sequence ID" value="AIR88869.1"/>
    <property type="molecule type" value="Genomic_DNA"/>
</dbReference>
<dbReference type="RefSeq" id="WP_028695893.1">
    <property type="nucleotide sequence ID" value="NZ_CP009455.1"/>
</dbReference>
<keyword evidence="11 15" id="KW-0139">CF(1)</keyword>
<comment type="subunit">
    <text evidence="4 15 16">F-type ATPases have 2 components, CF(1) - the catalytic core - and CF(0) - the membrane proton channel. CF(1) has five subunits: alpha(3), beta(3), gamma(1), delta(1), epsilon(1). CF(0) has three main subunits: a, b and c.</text>
</comment>
<dbReference type="GO" id="GO:0005524">
    <property type="term" value="F:ATP binding"/>
    <property type="evidence" value="ECO:0007669"/>
    <property type="project" value="UniProtKB-UniRule"/>
</dbReference>
<keyword evidence="6 15" id="KW-0813">Transport</keyword>
<evidence type="ECO:0000256" key="9">
    <source>
        <dbReference type="ARBA" id="ARBA00023065"/>
    </source>
</evidence>
<dbReference type="STRING" id="157783.LK03_06145"/>
<comment type="subcellular location">
    <subcellularLocation>
        <location evidence="2 15">Cell membrane</location>
        <topology evidence="2 15">Peripheral membrane protein</topology>
    </subcellularLocation>
</comment>
<dbReference type="Gene3D" id="1.20.5.440">
    <property type="entry name" value="ATP synthase delta/epsilon subunit, C-terminal domain"/>
    <property type="match status" value="1"/>
</dbReference>
<evidence type="ECO:0000313" key="20">
    <source>
        <dbReference type="Proteomes" id="UP000029493"/>
    </source>
</evidence>
<feature type="domain" description="ATP synthase epsilon subunit C-terminal" evidence="17">
    <location>
        <begin position="89"/>
        <end position="133"/>
    </location>
</feature>
<dbReference type="InterPro" id="IPR020547">
    <property type="entry name" value="ATP_synth_F1_esu_C"/>
</dbReference>
<dbReference type="PANTHER" id="PTHR13822">
    <property type="entry name" value="ATP SYNTHASE DELTA/EPSILON CHAIN"/>
    <property type="match status" value="1"/>
</dbReference>
<dbReference type="Pfam" id="PF00401">
    <property type="entry name" value="ATP-synt_DE"/>
    <property type="match status" value="1"/>
</dbReference>
<proteinExistence type="inferred from homology"/>
<evidence type="ECO:0000256" key="13">
    <source>
        <dbReference type="ARBA" id="ARBA00030215"/>
    </source>
</evidence>
<dbReference type="KEGG" id="psw:LK03_06145"/>
<dbReference type="HAMAP" id="MF_00530">
    <property type="entry name" value="ATP_synth_epsil_bac"/>
    <property type="match status" value="1"/>
</dbReference>
<accession>A0A089WNZ8</accession>
<evidence type="ECO:0000259" key="17">
    <source>
        <dbReference type="Pfam" id="PF00401"/>
    </source>
</evidence>
<dbReference type="GO" id="GO:0005886">
    <property type="term" value="C:plasma membrane"/>
    <property type="evidence" value="ECO:0007669"/>
    <property type="project" value="UniProtKB-SubCell"/>
</dbReference>
<protein>
    <recommendedName>
        <fullName evidence="5 15">ATP synthase epsilon chain</fullName>
    </recommendedName>
    <alternativeName>
        <fullName evidence="14 15">ATP synthase F1 sector epsilon subunit</fullName>
    </alternativeName>
    <alternativeName>
        <fullName evidence="13 15">F-ATPase epsilon subunit</fullName>
    </alternativeName>
</protein>
<comment type="similarity">
    <text evidence="3 15 16">Belongs to the ATPase epsilon chain family.</text>
</comment>
<dbReference type="NCBIfam" id="NF001847">
    <property type="entry name" value="PRK00571.1-4"/>
    <property type="match status" value="1"/>
</dbReference>
<dbReference type="InterPro" id="IPR020546">
    <property type="entry name" value="ATP_synth_F1_dsu/esu_N"/>
</dbReference>
<dbReference type="OrthoDB" id="9791445at2"/>
<evidence type="ECO:0000256" key="3">
    <source>
        <dbReference type="ARBA" id="ARBA00005712"/>
    </source>
</evidence>
<reference evidence="19 20" key="1">
    <citation type="submission" date="2014-09" db="EMBL/GenBank/DDBJ databases">
        <authorList>
            <person name="Chan K.-G."/>
        </authorList>
    </citation>
    <scope>NUCLEOTIDE SEQUENCE [LARGE SCALE GENOMIC DNA]</scope>
    <source>
        <strain evidence="19 20">ND07</strain>
    </source>
</reference>
<organism evidence="19 20">
    <name type="scientific">Pseudomonas cremoricolorata</name>
    <dbReference type="NCBI Taxonomy" id="157783"/>
    <lineage>
        <taxon>Bacteria</taxon>
        <taxon>Pseudomonadati</taxon>
        <taxon>Pseudomonadota</taxon>
        <taxon>Gammaproteobacteria</taxon>
        <taxon>Pseudomonadales</taxon>
        <taxon>Pseudomonadaceae</taxon>
        <taxon>Pseudomonas</taxon>
    </lineage>
</organism>
<evidence type="ECO:0000256" key="4">
    <source>
        <dbReference type="ARBA" id="ARBA00011648"/>
    </source>
</evidence>
<dbReference type="AlphaFoldDB" id="A0A089WNZ8"/>
<evidence type="ECO:0000259" key="18">
    <source>
        <dbReference type="Pfam" id="PF02823"/>
    </source>
</evidence>
<dbReference type="InterPro" id="IPR036794">
    <property type="entry name" value="ATP_F1_dsu/esu_C_sf"/>
</dbReference>
<dbReference type="PANTHER" id="PTHR13822:SF10">
    <property type="entry name" value="ATP SYNTHASE EPSILON CHAIN, CHLOROPLASTIC"/>
    <property type="match status" value="1"/>
</dbReference>
<dbReference type="GO" id="GO:0046933">
    <property type="term" value="F:proton-transporting ATP synthase activity, rotational mechanism"/>
    <property type="evidence" value="ECO:0007669"/>
    <property type="project" value="UniProtKB-UniRule"/>
</dbReference>